<keyword evidence="3 7" id="KW-1133">Transmembrane helix</keyword>
<proteinExistence type="inferred from homology"/>
<evidence type="ECO:0000256" key="4">
    <source>
        <dbReference type="ARBA" id="ARBA00023136"/>
    </source>
</evidence>
<feature type="domain" description="Rhodopsin" evidence="8">
    <location>
        <begin position="34"/>
        <end position="273"/>
    </location>
</feature>
<dbReference type="EMBL" id="PQXJ01000159">
    <property type="protein sequence ID" value="TGO59611.1"/>
    <property type="molecule type" value="Genomic_DNA"/>
</dbReference>
<evidence type="ECO:0000256" key="7">
    <source>
        <dbReference type="SAM" id="Phobius"/>
    </source>
</evidence>
<keyword evidence="2 7" id="KW-0812">Transmembrane</keyword>
<comment type="caution">
    <text evidence="9">The sequence shown here is derived from an EMBL/GenBank/DDBJ whole genome shotgun (WGS) entry which is preliminary data.</text>
</comment>
<feature type="transmembrane region" description="Helical" evidence="7">
    <location>
        <begin position="49"/>
        <end position="69"/>
    </location>
</feature>
<name>A0A4Z1IDA1_9HELO</name>
<dbReference type="PANTHER" id="PTHR33048">
    <property type="entry name" value="PTH11-LIKE INTEGRAL MEMBRANE PROTEIN (AFU_ORTHOLOGUE AFUA_5G11245)"/>
    <property type="match status" value="1"/>
</dbReference>
<evidence type="ECO:0000313" key="9">
    <source>
        <dbReference type="EMBL" id="TGO59611.1"/>
    </source>
</evidence>
<keyword evidence="10" id="KW-1185">Reference proteome</keyword>
<evidence type="ECO:0000256" key="2">
    <source>
        <dbReference type="ARBA" id="ARBA00022692"/>
    </source>
</evidence>
<accession>A0A4Z1IDA1</accession>
<organism evidence="9 10">
    <name type="scientific">Botryotinia narcissicola</name>
    <dbReference type="NCBI Taxonomy" id="278944"/>
    <lineage>
        <taxon>Eukaryota</taxon>
        <taxon>Fungi</taxon>
        <taxon>Dikarya</taxon>
        <taxon>Ascomycota</taxon>
        <taxon>Pezizomycotina</taxon>
        <taxon>Leotiomycetes</taxon>
        <taxon>Helotiales</taxon>
        <taxon>Sclerotiniaceae</taxon>
        <taxon>Botryotinia</taxon>
    </lineage>
</organism>
<feature type="transmembrane region" description="Helical" evidence="7">
    <location>
        <begin position="169"/>
        <end position="190"/>
    </location>
</feature>
<evidence type="ECO:0000313" key="10">
    <source>
        <dbReference type="Proteomes" id="UP000297452"/>
    </source>
</evidence>
<reference evidence="9 10" key="1">
    <citation type="submission" date="2017-12" db="EMBL/GenBank/DDBJ databases">
        <title>Comparative genomics of Botrytis spp.</title>
        <authorList>
            <person name="Valero-Jimenez C.A."/>
            <person name="Tapia P."/>
            <person name="Veloso J."/>
            <person name="Silva-Moreno E."/>
            <person name="Staats M."/>
            <person name="Valdes J.H."/>
            <person name="Van Kan J.A.L."/>
        </authorList>
    </citation>
    <scope>NUCLEOTIDE SEQUENCE [LARGE SCALE GENOMIC DNA]</scope>
    <source>
        <strain evidence="9 10">MUCL2120</strain>
    </source>
</reference>
<comment type="subcellular location">
    <subcellularLocation>
        <location evidence="1">Membrane</location>
        <topology evidence="1">Multi-pass membrane protein</topology>
    </subcellularLocation>
</comment>
<dbReference type="Pfam" id="PF20684">
    <property type="entry name" value="Fung_rhodopsin"/>
    <property type="match status" value="1"/>
</dbReference>
<sequence length="416" mass="46586">MRDQGDELNDTRVHLLLVGTIVPTALGTLFVAGRLYTRGVITRNWGWDDFCIVIAWILTIFVAVTNVLFCNYGGGRHVELQTPSDLKPFFILAFASRILYQVSLMMVRVAICLVYSRIFQDRLSKIIVYSLLAFQIVSTIPLTLIVVFQCDPIVSQWDFSVEQVRCIDPLPGIITFTTCSVFSDVALILFAVPRPHALFTEKNNNQKATLVAIVSFGILVIIASIIRFIRSKPIFTERDYTWDLWEITTWSSVELNTALFCVSAPSLRPLVRKMVPDITWLKSVATASRSQTTTVGGRRKSAAMGLQGNNGNGKVGDGMPQNDFRMASRFTVGGSLSSLNNNRSGMGRKERSRGRGREEWEMSVLGSRKGSRAIVDEEDWIGLVDERTDEEERIRDRVRALSDPNVGIRTDGTKGY</sequence>
<gene>
    <name evidence="9" type="ORF">BOTNAR_0159g00100</name>
</gene>
<comment type="similarity">
    <text evidence="5">Belongs to the SAT4 family.</text>
</comment>
<dbReference type="Proteomes" id="UP000297452">
    <property type="component" value="Unassembled WGS sequence"/>
</dbReference>
<dbReference type="GO" id="GO:0016020">
    <property type="term" value="C:membrane"/>
    <property type="evidence" value="ECO:0007669"/>
    <property type="project" value="UniProtKB-SubCell"/>
</dbReference>
<dbReference type="AlphaFoldDB" id="A0A4Z1IDA1"/>
<dbReference type="InterPro" id="IPR052337">
    <property type="entry name" value="SAT4-like"/>
</dbReference>
<feature type="compositionally biased region" description="Basic and acidic residues" evidence="6">
    <location>
        <begin position="347"/>
        <end position="358"/>
    </location>
</feature>
<evidence type="ECO:0000256" key="6">
    <source>
        <dbReference type="SAM" id="MobiDB-lite"/>
    </source>
</evidence>
<feature type="region of interest" description="Disordered" evidence="6">
    <location>
        <begin position="336"/>
        <end position="358"/>
    </location>
</feature>
<evidence type="ECO:0000256" key="1">
    <source>
        <dbReference type="ARBA" id="ARBA00004141"/>
    </source>
</evidence>
<dbReference type="PANTHER" id="PTHR33048:SF108">
    <property type="entry name" value="INTEGRAL MEMBRANE PROTEIN"/>
    <property type="match status" value="1"/>
</dbReference>
<evidence type="ECO:0000259" key="8">
    <source>
        <dbReference type="Pfam" id="PF20684"/>
    </source>
</evidence>
<feature type="region of interest" description="Disordered" evidence="6">
    <location>
        <begin position="291"/>
        <end position="316"/>
    </location>
</feature>
<dbReference type="InterPro" id="IPR049326">
    <property type="entry name" value="Rhodopsin_dom_fungi"/>
</dbReference>
<evidence type="ECO:0000256" key="5">
    <source>
        <dbReference type="ARBA" id="ARBA00038359"/>
    </source>
</evidence>
<feature type="transmembrane region" description="Helical" evidence="7">
    <location>
        <begin position="126"/>
        <end position="149"/>
    </location>
</feature>
<dbReference type="OrthoDB" id="444631at2759"/>
<feature type="transmembrane region" description="Helical" evidence="7">
    <location>
        <begin position="89"/>
        <end position="114"/>
    </location>
</feature>
<feature type="transmembrane region" description="Helical" evidence="7">
    <location>
        <begin position="15"/>
        <end position="37"/>
    </location>
</feature>
<keyword evidence="4 7" id="KW-0472">Membrane</keyword>
<feature type="compositionally biased region" description="Low complexity" evidence="6">
    <location>
        <begin position="336"/>
        <end position="345"/>
    </location>
</feature>
<evidence type="ECO:0000256" key="3">
    <source>
        <dbReference type="ARBA" id="ARBA00022989"/>
    </source>
</evidence>
<feature type="transmembrane region" description="Helical" evidence="7">
    <location>
        <begin position="210"/>
        <end position="229"/>
    </location>
</feature>
<protein>
    <recommendedName>
        <fullName evidence="8">Rhodopsin domain-containing protein</fullName>
    </recommendedName>
</protein>